<evidence type="ECO:0000256" key="1">
    <source>
        <dbReference type="ARBA" id="ARBA00004123"/>
    </source>
</evidence>
<comment type="subunit">
    <text evidence="2">Component of the NuA4 histone acetyltransferase complex.</text>
</comment>
<feature type="compositionally biased region" description="Acidic residues" evidence="4">
    <location>
        <begin position="54"/>
        <end position="71"/>
    </location>
</feature>
<feature type="compositionally biased region" description="Acidic residues" evidence="4">
    <location>
        <begin position="1"/>
        <end position="12"/>
    </location>
</feature>
<dbReference type="InterPro" id="IPR023780">
    <property type="entry name" value="Chromo_domain"/>
</dbReference>
<dbReference type="SMART" id="SM00298">
    <property type="entry name" value="CHROMO"/>
    <property type="match status" value="1"/>
</dbReference>
<dbReference type="CDD" id="cd00024">
    <property type="entry name" value="CD_CSD"/>
    <property type="match status" value="1"/>
</dbReference>
<dbReference type="PROSITE" id="PS50013">
    <property type="entry name" value="CHROMO_2"/>
    <property type="match status" value="1"/>
</dbReference>
<organism evidence="6 7">
    <name type="scientific">Diaporthe vaccinii</name>
    <dbReference type="NCBI Taxonomy" id="105482"/>
    <lineage>
        <taxon>Eukaryota</taxon>
        <taxon>Fungi</taxon>
        <taxon>Dikarya</taxon>
        <taxon>Ascomycota</taxon>
        <taxon>Pezizomycotina</taxon>
        <taxon>Sordariomycetes</taxon>
        <taxon>Sordariomycetidae</taxon>
        <taxon>Diaporthales</taxon>
        <taxon>Diaporthaceae</taxon>
        <taxon>Diaporthe</taxon>
        <taxon>Diaporthe eres species complex</taxon>
    </lineage>
</organism>
<dbReference type="InterPro" id="IPR016197">
    <property type="entry name" value="Chromo-like_dom_sf"/>
</dbReference>
<feature type="region of interest" description="Disordered" evidence="4">
    <location>
        <begin position="1"/>
        <end position="71"/>
    </location>
</feature>
<comment type="subcellular location">
    <subcellularLocation>
        <location evidence="1">Nucleus</location>
    </subcellularLocation>
</comment>
<name>A0ABR4EX02_9PEZI</name>
<evidence type="ECO:0000256" key="4">
    <source>
        <dbReference type="SAM" id="MobiDB-lite"/>
    </source>
</evidence>
<dbReference type="Pfam" id="PF00385">
    <property type="entry name" value="Chromo"/>
    <property type="match status" value="1"/>
</dbReference>
<dbReference type="PROSITE" id="PS00598">
    <property type="entry name" value="CHROMO_1"/>
    <property type="match status" value="1"/>
</dbReference>
<evidence type="ECO:0000256" key="2">
    <source>
        <dbReference type="ARBA" id="ARBA00011353"/>
    </source>
</evidence>
<dbReference type="Gene3D" id="2.40.50.40">
    <property type="match status" value="2"/>
</dbReference>
<dbReference type="Proteomes" id="UP001600888">
    <property type="component" value="Unassembled WGS sequence"/>
</dbReference>
<sequence>MPPAISDDENSDSGDFAVTSDILPKKSRGRKPLNKEEDVSEEDDVPDAKVTNGDVDEDEDDEEDDEDMEEDEYVVEKIFSHYIADDGEPRFEVKWEGWDKKSDRTWETEDNLQENAAEILSEYFKSIGGREKIFEQTSSALKGRKRGRQSNSATPAEKRSRKNGHPADSTPPATARAVEWKPPSGSWDEEVDTVDMCQDEENGTFIVYLTWKNGKKTQHPKEVVYRRCPQKVGPPSRSPTRDPGAALTLVGRCSDSTRDTFVFPATAVLQLPSEP</sequence>
<evidence type="ECO:0000313" key="7">
    <source>
        <dbReference type="Proteomes" id="UP001600888"/>
    </source>
</evidence>
<feature type="region of interest" description="Disordered" evidence="4">
    <location>
        <begin position="135"/>
        <end position="189"/>
    </location>
</feature>
<keyword evidence="7" id="KW-1185">Reference proteome</keyword>
<dbReference type="InterPro" id="IPR051219">
    <property type="entry name" value="Heterochromatin_chromo-domain"/>
</dbReference>
<proteinExistence type="predicted"/>
<dbReference type="EMBL" id="JBAWTH010000022">
    <property type="protein sequence ID" value="KAL2286987.1"/>
    <property type="molecule type" value="Genomic_DNA"/>
</dbReference>
<dbReference type="InterPro" id="IPR000953">
    <property type="entry name" value="Chromo/chromo_shadow_dom"/>
</dbReference>
<dbReference type="PANTHER" id="PTHR22812">
    <property type="entry name" value="CHROMOBOX PROTEIN"/>
    <property type="match status" value="1"/>
</dbReference>
<dbReference type="InterPro" id="IPR023779">
    <property type="entry name" value="Chromodomain_CS"/>
</dbReference>
<gene>
    <name evidence="6" type="ORF">FJTKL_06481</name>
</gene>
<feature type="domain" description="Chromo" evidence="5">
    <location>
        <begin position="73"/>
        <end position="135"/>
    </location>
</feature>
<reference evidence="6 7" key="1">
    <citation type="submission" date="2024-03" db="EMBL/GenBank/DDBJ databases">
        <title>A high-quality draft genome sequence of Diaporthe vaccinii, a causative agent of upright dieback and viscid rot disease in cranberry plants.</title>
        <authorList>
            <person name="Sarrasin M."/>
            <person name="Lang B.F."/>
            <person name="Burger G."/>
        </authorList>
    </citation>
    <scope>NUCLEOTIDE SEQUENCE [LARGE SCALE GENOMIC DNA]</scope>
    <source>
        <strain evidence="6 7">IS7</strain>
    </source>
</reference>
<dbReference type="Pfam" id="PF01393">
    <property type="entry name" value="Chromo_shadow"/>
    <property type="match status" value="1"/>
</dbReference>
<keyword evidence="3" id="KW-0539">Nucleus</keyword>
<dbReference type="SUPFAM" id="SSF54160">
    <property type="entry name" value="Chromo domain-like"/>
    <property type="match status" value="2"/>
</dbReference>
<evidence type="ECO:0000256" key="3">
    <source>
        <dbReference type="ARBA" id="ARBA00023242"/>
    </source>
</evidence>
<evidence type="ECO:0000313" key="6">
    <source>
        <dbReference type="EMBL" id="KAL2286987.1"/>
    </source>
</evidence>
<comment type="caution">
    <text evidence="6">The sequence shown here is derived from an EMBL/GenBank/DDBJ whole genome shotgun (WGS) entry which is preliminary data.</text>
</comment>
<protein>
    <recommendedName>
        <fullName evidence="5">Chromo domain-containing protein</fullName>
    </recommendedName>
</protein>
<dbReference type="InterPro" id="IPR008251">
    <property type="entry name" value="Chromo_shadow_dom"/>
</dbReference>
<evidence type="ECO:0000259" key="5">
    <source>
        <dbReference type="PROSITE" id="PS50013"/>
    </source>
</evidence>
<accession>A0ABR4EX02</accession>